<dbReference type="PANTHER" id="PTHR33055">
    <property type="entry name" value="TRANSPOSASE FOR INSERTION SEQUENCE ELEMENT IS1111A"/>
    <property type="match status" value="1"/>
</dbReference>
<evidence type="ECO:0000259" key="1">
    <source>
        <dbReference type="Pfam" id="PF01548"/>
    </source>
</evidence>
<gene>
    <name evidence="3" type="ORF">R6Y96_00865</name>
</gene>
<keyword evidence="4" id="KW-1185">Reference proteome</keyword>
<dbReference type="InterPro" id="IPR002525">
    <property type="entry name" value="Transp_IS110-like_N"/>
</dbReference>
<dbReference type="PANTHER" id="PTHR33055:SF13">
    <property type="entry name" value="TRANSPOSASE"/>
    <property type="match status" value="1"/>
</dbReference>
<dbReference type="EMBL" id="CP137642">
    <property type="protein sequence ID" value="WOX57839.1"/>
    <property type="molecule type" value="Genomic_DNA"/>
</dbReference>
<accession>A0AAX4FVD2</accession>
<dbReference type="Proteomes" id="UP001305652">
    <property type="component" value="Chromosome"/>
</dbReference>
<dbReference type="GeneID" id="85731664"/>
<dbReference type="Pfam" id="PF02371">
    <property type="entry name" value="Transposase_20"/>
    <property type="match status" value="1"/>
</dbReference>
<evidence type="ECO:0000313" key="4">
    <source>
        <dbReference type="Proteomes" id="UP001305652"/>
    </source>
</evidence>
<dbReference type="NCBIfam" id="NF033542">
    <property type="entry name" value="transpos_IS110"/>
    <property type="match status" value="1"/>
</dbReference>
<evidence type="ECO:0000313" key="3">
    <source>
        <dbReference type="EMBL" id="WOX57839.1"/>
    </source>
</evidence>
<feature type="domain" description="Transposase IS116/IS110/IS902 C-terminal" evidence="2">
    <location>
        <begin position="252"/>
        <end position="334"/>
    </location>
</feature>
<reference evidence="3 4" key="1">
    <citation type="submission" date="2023-10" db="EMBL/GenBank/DDBJ databases">
        <title>The complete genome sequence of Methanoculleus receptaculi DSM 18860.</title>
        <authorList>
            <person name="Lai S.-J."/>
            <person name="You Y.-T."/>
            <person name="Chen S.-C."/>
        </authorList>
    </citation>
    <scope>NUCLEOTIDE SEQUENCE [LARGE SCALE GENOMIC DNA]</scope>
    <source>
        <strain evidence="3 4">DSM 18860</strain>
    </source>
</reference>
<sequence length="427" mass="47891">MKEPTIACGIDVHKMFLQVCILSRSGEASQHRFHNTLNGILALKDLVLAEGCEIVAMESTGIYWYRLFLELESDIRTIVANARQIKSIPGRKTDMNDARWIAELALHGLIRPSRIFPRRDREFRDLTRNRETLVRTRTTIKNRIHKILDSAGIRLNLALKDLFGKSGRHLLSGLAEQKDLETTLATIPSPRILRRADQLREILQGSPLSPIQLHLLTTQLHLLEEIEEKIAHLDELILASLEDPQLEAVAICTSVPGISITAATTILAELGDVRDFSTASRLVSWAGLAPSVYQSADTQVCGKITKQGSKSLRWILVQAAQAASRTTGTVFSSFFRRIAYRRGRNKAIVALARKILSILWHLLVNRESYVEPGLKRVRKLPARMTLPKISIDDAVETLLRAGYRIYSPENQKSTAEGVRAERATHPL</sequence>
<dbReference type="GO" id="GO:0006313">
    <property type="term" value="P:DNA transposition"/>
    <property type="evidence" value="ECO:0007669"/>
    <property type="project" value="InterPro"/>
</dbReference>
<dbReference type="AlphaFoldDB" id="A0AAX4FVD2"/>
<dbReference type="GO" id="GO:0004803">
    <property type="term" value="F:transposase activity"/>
    <property type="evidence" value="ECO:0007669"/>
    <property type="project" value="InterPro"/>
</dbReference>
<dbReference type="KEGG" id="mrc:R6Y96_00865"/>
<name>A0AAX4FVD2_9EURY</name>
<dbReference type="InterPro" id="IPR047650">
    <property type="entry name" value="Transpos_IS110"/>
</dbReference>
<dbReference type="GO" id="GO:0003677">
    <property type="term" value="F:DNA binding"/>
    <property type="evidence" value="ECO:0007669"/>
    <property type="project" value="InterPro"/>
</dbReference>
<organism evidence="3 4">
    <name type="scientific">Methanoculleus receptaculi</name>
    <dbReference type="NCBI Taxonomy" id="394967"/>
    <lineage>
        <taxon>Archaea</taxon>
        <taxon>Methanobacteriati</taxon>
        <taxon>Methanobacteriota</taxon>
        <taxon>Stenosarchaea group</taxon>
        <taxon>Methanomicrobia</taxon>
        <taxon>Methanomicrobiales</taxon>
        <taxon>Methanomicrobiaceae</taxon>
        <taxon>Methanoculleus</taxon>
    </lineage>
</organism>
<evidence type="ECO:0000259" key="2">
    <source>
        <dbReference type="Pfam" id="PF02371"/>
    </source>
</evidence>
<dbReference type="InterPro" id="IPR003346">
    <property type="entry name" value="Transposase_20"/>
</dbReference>
<proteinExistence type="predicted"/>
<feature type="domain" description="Transposase IS110-like N-terminal" evidence="1">
    <location>
        <begin position="8"/>
        <end position="150"/>
    </location>
</feature>
<dbReference type="Pfam" id="PF01548">
    <property type="entry name" value="DEDD_Tnp_IS110"/>
    <property type="match status" value="1"/>
</dbReference>
<dbReference type="RefSeq" id="WP_318621588.1">
    <property type="nucleotide sequence ID" value="NZ_CP137642.1"/>
</dbReference>
<protein>
    <submittedName>
        <fullName evidence="3">IS110 family transposase</fullName>
    </submittedName>
</protein>